<dbReference type="AlphaFoldDB" id="A0A2P2QFM1"/>
<reference evidence="1" key="1">
    <citation type="submission" date="2018-02" db="EMBL/GenBank/DDBJ databases">
        <title>Rhizophora mucronata_Transcriptome.</title>
        <authorList>
            <person name="Meera S.P."/>
            <person name="Sreeshan A."/>
            <person name="Augustine A."/>
        </authorList>
    </citation>
    <scope>NUCLEOTIDE SEQUENCE</scope>
    <source>
        <tissue evidence="1">Leaf</tissue>
    </source>
</reference>
<evidence type="ECO:0000313" key="1">
    <source>
        <dbReference type="EMBL" id="MBX65779.1"/>
    </source>
</evidence>
<dbReference type="EMBL" id="GGEC01085295">
    <property type="protein sequence ID" value="MBX65779.1"/>
    <property type="molecule type" value="Transcribed_RNA"/>
</dbReference>
<proteinExistence type="predicted"/>
<sequence length="19" mass="2321">MMDSRPFIFIVLIPLMHPY</sequence>
<accession>A0A2P2QFM1</accession>
<organism evidence="1">
    <name type="scientific">Rhizophora mucronata</name>
    <name type="common">Asiatic mangrove</name>
    <dbReference type="NCBI Taxonomy" id="61149"/>
    <lineage>
        <taxon>Eukaryota</taxon>
        <taxon>Viridiplantae</taxon>
        <taxon>Streptophyta</taxon>
        <taxon>Embryophyta</taxon>
        <taxon>Tracheophyta</taxon>
        <taxon>Spermatophyta</taxon>
        <taxon>Magnoliopsida</taxon>
        <taxon>eudicotyledons</taxon>
        <taxon>Gunneridae</taxon>
        <taxon>Pentapetalae</taxon>
        <taxon>rosids</taxon>
        <taxon>fabids</taxon>
        <taxon>Malpighiales</taxon>
        <taxon>Rhizophoraceae</taxon>
        <taxon>Rhizophora</taxon>
    </lineage>
</organism>
<name>A0A2P2QFM1_RHIMU</name>
<protein>
    <submittedName>
        <fullName evidence="1">Uncharacterized protein</fullName>
    </submittedName>
</protein>